<dbReference type="SUPFAM" id="SSF53098">
    <property type="entry name" value="Ribonuclease H-like"/>
    <property type="match status" value="1"/>
</dbReference>
<reference evidence="19" key="2">
    <citation type="submission" date="2022-01" db="EMBL/GenBank/DDBJ databases">
        <authorList>
            <person name="Yamashiro T."/>
            <person name="Shiraishi A."/>
            <person name="Satake H."/>
            <person name="Nakayama K."/>
        </authorList>
    </citation>
    <scope>NUCLEOTIDE SEQUENCE</scope>
</reference>
<keyword evidence="13" id="KW-0548">Nucleotidyltransferase</keyword>
<sequence>MLLLPFKPAFAHLGERAIRLSKYRCIIIQDQLRLQLERENLHGVNAKTCLQALRTQFKEFLASKGVNATDLLNQGWQQDFEDSTRCEPIRIDFKTEIETFRCKWQEEKVNIVKQLCWTSKWKKSHLPESVENADLKAQLQEKVFANAALKNELRKIKGNSVDTKFAKASILGKPPLQPSRNHLVVRQPNAFTSERPRISRPRFASQVDEKNDLSKTVTPHYLPKVRESAAAKPHQVNAPNYSRNSHKESYGSNDMVHAYFLEDARKMTQDKTRIPNHRDMASTRAHCTPNACTPKPRNIYRSSPVSKCSGGMSNGEPLVDHSRNSSFFLDSKKFVCSICHKYIFNTNHDDCITKILNKVNSRAKVQSLKIRNNNPIEPKNHTNKPGRQNGIGQRFSLNKSSIVHEKPHTPRSCLRWKPTGRIFKTVSLRWIPTGKVFIDSTTKVDSEPPNGSNDDITNPYECNQTLYEFKEFKSDEHSSNDVWTKQFKPRSSSNDVWTKQFKPRSSSNDVWTKQFKPRSSSNDCRRSVQRISNTTIQSPEPTKTRTSSMTTFQLGFKKFLTENLMRKRGSRTGDEEQSSFLAREKVTNVDDDVDDSTENDLALNVDHILKLINVMHSTLMLMRSRTSPDHVQDHDAFVDHMDEYHEVHEMQNDVQHSYVGVQSRLTNKPDMVMNDSVTSELARYKELVGEYEKRAKFELIKQAQSALYYGLYLSLPIKTHCHNDDSEDTVIQVMLWYLDSGCSKHMTGNRSKLMNFVEKFIGSVRFGNDHLGAIMGYGDYVMGDSVISRVYYVEGLGHNLFSVGQFCDSDLEVAFRKHTCFVRDIKGTDILKGSRGTNLYTISIDEMMKSSPICLLSKASKSKSWLWHRRLNHLNFGTINDLARKDLVRGLPRLKFEKDHLCSACQLGKSKKFSHRPKSENTNMEVLHTLHMDLCGPMRVQSIKGKKYILVIVDDYSRFTWVKFLRSKDETPEFVTNFLKQIQVGLNKTVRFIRTDNGTEFVNQVMSEYYEGVGIFHQKSVPRTPQQNGVVERRNRTLVEAARTMMIFSKAPMFLWAEAVATACYTQNRSLIHTRHNKTPYELVHDKKPDLTFFRVFGALCYPANDSENLGKFQAKADIGIFVGYAPSRKGYRIYNKRTRRLMETIHVTFDEMHQSMAPARMSSGPEPFIMTPGQLKSGLAPTDKELEMLFQPMFDEHLEQSRVNEPVPSATEINAQVVPPGTSLSTTIAQDAPSTSASSSTSDIHLPVQHQEIAEEPIQEDTPIIHDVLPPSHNLVTGDPGSAQSSSGNVNAAEPNQVNYPPDHLRRWTKDHPLDNIVGNPSRPVSTRKQLASDALWCCFHTELSRVEPKNFKMAVIEDCWFQAMQDEIHEFDRLKVWELVPRPIYVMVIALKWIYKVKLDEYGDVLKNKARLVAKGYRQEEGIDFEESFAPVARIEAIRIFIANAATKNMIIYQMDVKTAHLLDGKSYSCLSSEESSLWAKAGSKGVDNAMSLTAYADADHAGCQDSRRSTSGSAQFLGDRLVSWSSKKQRSTAISTTEAEYIAMSRCCALILWMRSQLKDYGFDFNKIPLYCDNKSAIALYMTFINANVLSNFVSLQCLSSLLNALLQNTMAEQNVPAQPPTRTDEQIVPRSQWLTIGKSNLLFNAQKIQKNPSFQISMDILSNTNFFQAFTASANVPAIYLQHANLLRKALVITPVNPTHPFELPPSGDTVIDFVNELGYPEPVEIVSSIRVNYVYQPWRAILSLLNQCLTGKTSGSDKPRHPILQMLWGIVTQTNVDHAELIWEEFTQGIQTFFSHKASHKASLKNPKKKVTPLLIPYGRFSKVIIYYLASNNNIHRRPDSAVHHTGDDYILGNLKFVPKGESVEVFGMAIPDPLITEAIQQSSYYPKYLEMVAENTKKTPQESASVQPATKRATPKKPTTTTPVKQSKPAPSPTKKPSKRKLPQKVRKGKPTFQLVDEDDEAQQDDDPDLDLAKKLSLEAHQEKREEEGDDADLERAIKLSLDPAFLPQGRAPVGGVTIRDPVSETTSKLHEVVGKGKAVVTEEQVAHSLIDLSKKKRTTDQFILVRRDQTPPDSTTGPSSQPDDDTSEKVIHESSSTSDSERTESETEAAAPKGDKDQDEVDTSTVTSGVSIPVSDPELGGVGGGAGPNLEHMDDEFLAIAYPKVHENLKLITDERVIDDKPESHSGSMSSMKNLDDTFNFGDQFLYDKPTEDDQEKSKVREESDSTIPDPSHQTVTSTPPVVAPFTDVSSSKPSLLVTPPPINTEATTITTSLPEITPFIALQLRVARLEQEMSEVKKTVHSADVVTSIRSHVPTAVDKYLGTKLDDALLKVLERHTADLIEKYSVLPGPESIQNQESEKSQKEIIRIKREQGEEKQDSTYSIKSTDKVDLEEFDLKSALFRHMNKNKSANRNTTNYHLYHALMEALIADEDAMDKEVKDTVKDHKRKHDSDDDEGPSAGSNQGRSTKRRRSDSAASGSAHPPPKDDDQSSKKPRESDASASKQHPALTSTGWQITDSRDAGVDSSMHRSDPESEHSEQSSDDTPMQDKGNDSDMEDTDNAHIPKVSTTTWFKPIPESERPSTPEPEWTIPPNDFPELEINWANTYATTYQVPEENKLQRKTYDIGSFIKWFCRRTGKKKLCKADLEGPAFNLVKAFHKNNVFLQYQMDECHKLLTNKVDLDDSEGHQILRNVYEPLPLGGPPGQVTIQPQFFFNKDLDYLLTGDKERKIALSISKLKAARYLDFGLKELVPSLWVESEREYDISAVYGITHWWFRRKEFYINKHSEPSDREAVRSQMRILSVISVKVFEKYGYNYLREIILRRADYQEYKISEKDFKNLHPNDFEDLFLLNIQEKLNHLPKTDKTSLHTAVNMWIRNLVIRNRVGDLQLGIESYQTKINLERPNWDAADYYFKEDYTIVPKPRAVVYRDRNDQRKLMRLNELHKFSDGTLTRVMEKLDHMVKDFHLFEYNKGMETRKWSEDDKRRSKDFITAIEKRLQIRVKDLSEVAVSSSLRLLEPKRTIESRAKRSSINLVRTQHPSETMVFHNEDGNPARANIKQALGYLKDGDGDGNSQHLRYQVNNRMLRHDLHLL</sequence>
<dbReference type="InterPro" id="IPR001584">
    <property type="entry name" value="Integrase_cat-core"/>
</dbReference>
<evidence type="ECO:0000259" key="18">
    <source>
        <dbReference type="PROSITE" id="PS50994"/>
    </source>
</evidence>
<evidence type="ECO:0000256" key="14">
    <source>
        <dbReference type="ARBA" id="ARBA00023113"/>
    </source>
</evidence>
<keyword evidence="9" id="KW-0067">ATP-binding</keyword>
<dbReference type="Pfam" id="PF13976">
    <property type="entry name" value="gag_pre-integrs"/>
    <property type="match status" value="1"/>
</dbReference>
<keyword evidence="12" id="KW-0695">RNA-directed DNA polymerase</keyword>
<keyword evidence="13" id="KW-0808">Transferase</keyword>
<keyword evidence="4" id="KW-0540">Nuclease</keyword>
<evidence type="ECO:0000256" key="11">
    <source>
        <dbReference type="ARBA" id="ARBA00022908"/>
    </source>
</evidence>
<feature type="region of interest" description="Disordered" evidence="17">
    <location>
        <begin position="2446"/>
        <end position="2599"/>
    </location>
</feature>
<gene>
    <name evidence="19" type="ORF">Tco_1125072</name>
</gene>
<evidence type="ECO:0000313" key="20">
    <source>
        <dbReference type="Proteomes" id="UP001151760"/>
    </source>
</evidence>
<feature type="region of interest" description="Disordered" evidence="17">
    <location>
        <begin position="2210"/>
        <end position="2249"/>
    </location>
</feature>
<dbReference type="Pfam" id="PF25597">
    <property type="entry name" value="SH3_retrovirus"/>
    <property type="match status" value="1"/>
</dbReference>
<evidence type="ECO:0000256" key="16">
    <source>
        <dbReference type="ARBA" id="ARBA00023268"/>
    </source>
</evidence>
<dbReference type="Pfam" id="PF07727">
    <property type="entry name" value="RVT_2"/>
    <property type="match status" value="1"/>
</dbReference>
<feature type="region of interest" description="Disordered" evidence="17">
    <location>
        <begin position="2067"/>
        <end position="2155"/>
    </location>
</feature>
<comment type="caution">
    <text evidence="19">The sequence shown here is derived from an EMBL/GenBank/DDBJ whole genome shotgun (WGS) entry which is preliminary data.</text>
</comment>
<evidence type="ECO:0000256" key="12">
    <source>
        <dbReference type="ARBA" id="ARBA00022918"/>
    </source>
</evidence>
<accession>A0ABQ5JAT0</accession>
<dbReference type="CDD" id="cd09272">
    <property type="entry name" value="RNase_HI_RT_Ty1"/>
    <property type="match status" value="1"/>
</dbReference>
<dbReference type="InterPro" id="IPR013103">
    <property type="entry name" value="RVT_2"/>
</dbReference>
<evidence type="ECO:0000256" key="4">
    <source>
        <dbReference type="ARBA" id="ARBA00022722"/>
    </source>
</evidence>
<evidence type="ECO:0000256" key="8">
    <source>
        <dbReference type="ARBA" id="ARBA00022801"/>
    </source>
</evidence>
<feature type="region of interest" description="Disordered" evidence="17">
    <location>
        <begin position="1902"/>
        <end position="1975"/>
    </location>
</feature>
<name>A0ABQ5JAT0_9ASTR</name>
<feature type="compositionally biased region" description="Basic residues" evidence="17">
    <location>
        <begin position="1942"/>
        <end position="1956"/>
    </location>
</feature>
<feature type="region of interest" description="Disordered" evidence="17">
    <location>
        <begin position="1266"/>
        <end position="1298"/>
    </location>
</feature>
<evidence type="ECO:0000256" key="13">
    <source>
        <dbReference type="ARBA" id="ARBA00022932"/>
    </source>
</evidence>
<feature type="compositionally biased region" description="Polar residues" evidence="17">
    <location>
        <begin position="2078"/>
        <end position="2088"/>
    </location>
</feature>
<evidence type="ECO:0000256" key="15">
    <source>
        <dbReference type="ARBA" id="ARBA00023172"/>
    </source>
</evidence>
<dbReference type="InterPro" id="IPR025724">
    <property type="entry name" value="GAG-pre-integrase_dom"/>
</dbReference>
<feature type="compositionally biased region" description="Basic and acidic residues" evidence="17">
    <location>
        <begin position="2525"/>
        <end position="2547"/>
    </location>
</feature>
<keyword evidence="11" id="KW-0229">DNA integration</keyword>
<keyword evidence="6" id="KW-0547">Nucleotide-binding</keyword>
<keyword evidence="7" id="KW-0255">Endonuclease</keyword>
<feature type="compositionally biased region" description="Polar residues" evidence="17">
    <location>
        <begin position="1223"/>
        <end position="1234"/>
    </location>
</feature>
<feature type="domain" description="Integrase catalytic" evidence="18">
    <location>
        <begin position="913"/>
        <end position="1088"/>
    </location>
</feature>
<dbReference type="PANTHER" id="PTHR42648">
    <property type="entry name" value="TRANSPOSASE, PUTATIVE-RELATED"/>
    <property type="match status" value="1"/>
</dbReference>
<feature type="region of interest" description="Disordered" evidence="17">
    <location>
        <begin position="1223"/>
        <end position="1244"/>
    </location>
</feature>
<keyword evidence="8" id="KW-0378">Hydrolase</keyword>
<keyword evidence="10" id="KW-0460">Magnesium</keyword>
<feature type="compositionally biased region" description="Basic and acidic residues" evidence="17">
    <location>
        <begin position="2491"/>
        <end position="2506"/>
    </location>
</feature>
<protein>
    <submittedName>
        <fullName evidence="19">Integrase, catalytic region, zinc finger, CCHC-type containing protein</fullName>
    </submittedName>
</protein>
<proteinExistence type="predicted"/>
<dbReference type="EMBL" id="BQNB010021651">
    <property type="protein sequence ID" value="GJU08642.1"/>
    <property type="molecule type" value="Genomic_DNA"/>
</dbReference>
<feature type="compositionally biased region" description="Polar residues" evidence="17">
    <location>
        <begin position="2233"/>
        <end position="2247"/>
    </location>
</feature>
<evidence type="ECO:0000256" key="17">
    <source>
        <dbReference type="SAM" id="MobiDB-lite"/>
    </source>
</evidence>
<evidence type="ECO:0000313" key="19">
    <source>
        <dbReference type="EMBL" id="GJU08642.1"/>
    </source>
</evidence>
<dbReference type="Gene3D" id="3.30.420.10">
    <property type="entry name" value="Ribonuclease H-like superfamily/Ribonuclease H"/>
    <property type="match status" value="1"/>
</dbReference>
<evidence type="ECO:0000256" key="7">
    <source>
        <dbReference type="ARBA" id="ARBA00022759"/>
    </source>
</evidence>
<organism evidence="19 20">
    <name type="scientific">Tanacetum coccineum</name>
    <dbReference type="NCBI Taxonomy" id="301880"/>
    <lineage>
        <taxon>Eukaryota</taxon>
        <taxon>Viridiplantae</taxon>
        <taxon>Streptophyta</taxon>
        <taxon>Embryophyta</taxon>
        <taxon>Tracheophyta</taxon>
        <taxon>Spermatophyta</taxon>
        <taxon>Magnoliopsida</taxon>
        <taxon>eudicotyledons</taxon>
        <taxon>Gunneridae</taxon>
        <taxon>Pentapetalae</taxon>
        <taxon>asterids</taxon>
        <taxon>campanulids</taxon>
        <taxon>Asterales</taxon>
        <taxon>Asteraceae</taxon>
        <taxon>Asteroideae</taxon>
        <taxon>Anthemideae</taxon>
        <taxon>Anthemidinae</taxon>
        <taxon>Tanacetum</taxon>
    </lineage>
</organism>
<dbReference type="PANTHER" id="PTHR42648:SF11">
    <property type="entry name" value="TRANSPOSON TY4-P GAG-POL POLYPROTEIN"/>
    <property type="match status" value="1"/>
</dbReference>
<evidence type="ECO:0000256" key="2">
    <source>
        <dbReference type="ARBA" id="ARBA00022612"/>
    </source>
</evidence>
<keyword evidence="16" id="KW-0511">Multifunctional enzyme</keyword>
<evidence type="ECO:0000256" key="3">
    <source>
        <dbReference type="ARBA" id="ARBA00022670"/>
    </source>
</evidence>
<dbReference type="InterPro" id="IPR057670">
    <property type="entry name" value="SH3_retrovirus"/>
</dbReference>
<dbReference type="InterPro" id="IPR039537">
    <property type="entry name" value="Retrotran_Ty1/copia-like"/>
</dbReference>
<dbReference type="PROSITE" id="PS50994">
    <property type="entry name" value="INTEGRASE"/>
    <property type="match status" value="1"/>
</dbReference>
<evidence type="ECO:0000256" key="9">
    <source>
        <dbReference type="ARBA" id="ARBA00022840"/>
    </source>
</evidence>
<feature type="compositionally biased region" description="Basic and acidic residues" evidence="17">
    <location>
        <begin position="2216"/>
        <end position="2231"/>
    </location>
</feature>
<keyword evidence="2" id="KW-1188">Viral release from host cell</keyword>
<feature type="compositionally biased region" description="Acidic residues" evidence="17">
    <location>
        <begin position="1962"/>
        <end position="1975"/>
    </location>
</feature>
<dbReference type="Proteomes" id="UP001151760">
    <property type="component" value="Unassembled WGS sequence"/>
</dbReference>
<dbReference type="InterPro" id="IPR054722">
    <property type="entry name" value="PolX-like_BBD"/>
</dbReference>
<evidence type="ECO:0000256" key="10">
    <source>
        <dbReference type="ARBA" id="ARBA00022842"/>
    </source>
</evidence>
<keyword evidence="3" id="KW-0645">Protease</keyword>
<feature type="region of interest" description="Disordered" evidence="17">
    <location>
        <begin position="372"/>
        <end position="393"/>
    </location>
</feature>
<dbReference type="InterPro" id="IPR012337">
    <property type="entry name" value="RNaseH-like_sf"/>
</dbReference>
<keyword evidence="13" id="KW-0239">DNA-directed DNA polymerase</keyword>
<dbReference type="Pfam" id="PF00665">
    <property type="entry name" value="rve"/>
    <property type="match status" value="1"/>
</dbReference>
<keyword evidence="5" id="KW-0479">Metal-binding</keyword>
<feature type="compositionally biased region" description="Polar residues" evidence="17">
    <location>
        <begin position="1283"/>
        <end position="1298"/>
    </location>
</feature>
<keyword evidence="15" id="KW-0233">DNA recombination</keyword>
<dbReference type="Pfam" id="PF22936">
    <property type="entry name" value="Pol_BBD"/>
    <property type="match status" value="1"/>
</dbReference>
<evidence type="ECO:0000256" key="1">
    <source>
        <dbReference type="ARBA" id="ARBA00002180"/>
    </source>
</evidence>
<feature type="compositionally biased region" description="Polar residues" evidence="17">
    <location>
        <begin position="2507"/>
        <end position="2524"/>
    </location>
</feature>
<comment type="function">
    <text evidence="1">The aspartyl protease (PR) mediates the proteolytic cleavages of the Gag and Gag-Pol polyproteins after assembly of the VLP.</text>
</comment>
<keyword evidence="14" id="KW-0917">Virion maturation</keyword>
<reference evidence="19" key="1">
    <citation type="journal article" date="2022" name="Int. J. Mol. Sci.">
        <title>Draft Genome of Tanacetum Coccineum: Genomic Comparison of Closely Related Tanacetum-Family Plants.</title>
        <authorList>
            <person name="Yamashiro T."/>
            <person name="Shiraishi A."/>
            <person name="Nakayama K."/>
            <person name="Satake H."/>
        </authorList>
    </citation>
    <scope>NUCLEOTIDE SEQUENCE</scope>
</reference>
<dbReference type="InterPro" id="IPR036397">
    <property type="entry name" value="RNaseH_sf"/>
</dbReference>
<evidence type="ECO:0000256" key="6">
    <source>
        <dbReference type="ARBA" id="ARBA00022741"/>
    </source>
</evidence>
<feature type="compositionally biased region" description="Low complexity" evidence="17">
    <location>
        <begin position="1914"/>
        <end position="1941"/>
    </location>
</feature>
<evidence type="ECO:0000256" key="5">
    <source>
        <dbReference type="ARBA" id="ARBA00022723"/>
    </source>
</evidence>
<keyword evidence="20" id="KW-1185">Reference proteome</keyword>